<keyword evidence="4" id="KW-0067">ATP-binding</keyword>
<keyword evidence="1" id="KW-0808">Transferase</keyword>
<dbReference type="GO" id="GO:0016301">
    <property type="term" value="F:kinase activity"/>
    <property type="evidence" value="ECO:0007669"/>
    <property type="project" value="UniProtKB-KW"/>
</dbReference>
<reference evidence="7" key="1">
    <citation type="journal article" date="2019" name="Int. J. Syst. Evol. Microbiol.">
        <title>The Global Catalogue of Microorganisms (GCM) 10K type strain sequencing project: providing services to taxonomists for standard genome sequencing and annotation.</title>
        <authorList>
            <consortium name="The Broad Institute Genomics Platform"/>
            <consortium name="The Broad Institute Genome Sequencing Center for Infectious Disease"/>
            <person name="Wu L."/>
            <person name="Ma J."/>
        </authorList>
    </citation>
    <scope>NUCLEOTIDE SEQUENCE [LARGE SCALE GENOMIC DNA]</scope>
    <source>
        <strain evidence="7">JCM 31696</strain>
    </source>
</reference>
<dbReference type="InterPro" id="IPR011990">
    <property type="entry name" value="TPR-like_helical_dom_sf"/>
</dbReference>
<evidence type="ECO:0000259" key="5">
    <source>
        <dbReference type="PROSITE" id="PS50011"/>
    </source>
</evidence>
<evidence type="ECO:0000313" key="7">
    <source>
        <dbReference type="Proteomes" id="UP001597083"/>
    </source>
</evidence>
<feature type="domain" description="Protein kinase" evidence="5">
    <location>
        <begin position="15"/>
        <end position="274"/>
    </location>
</feature>
<accession>A0ABW3C9N0</accession>
<dbReference type="CDD" id="cd14014">
    <property type="entry name" value="STKc_PknB_like"/>
    <property type="match status" value="1"/>
</dbReference>
<dbReference type="InterPro" id="IPR000719">
    <property type="entry name" value="Prot_kinase_dom"/>
</dbReference>
<comment type="caution">
    <text evidence="6">The sequence shown here is derived from an EMBL/GenBank/DDBJ whole genome shotgun (WGS) entry which is preliminary data.</text>
</comment>
<dbReference type="PANTHER" id="PTHR43289:SF34">
    <property type="entry name" value="SERINE_THREONINE-PROTEIN KINASE YBDM-RELATED"/>
    <property type="match status" value="1"/>
</dbReference>
<sequence length="390" mass="42849">MTSLRPAGTTLAGTYQLDHKVGEGGQAELWAARDLRGGDRVAVKLFKEISPRAARLAAREISILGDLPPNPYVVAVRDHGTEGVLLFLVMEWIEGRPLSSGSLHRPRLQRVQQWCEQICLGLAHCHRRGVFHRDVKPANVMITEADDAKLVDFGIARTLQSSLTAPGVPAGSPAYMAPERWLERGGDHRTDLYSLGCLMYELLTGEPPFGPWMGNANTDQLHNDHLYRPPVPPAAGFSGIPEAVDRLVMDLLAKDPRDRPQSADEVIARLGEIVRSAAGATIIDAEGRAATSPVPDVPHVEPGSLGELRNADAAVREALRRHGENHILTLEARADLAERIARSGDLDGALRAYDELIVDYQRVCGTYDPHTQQLIETRMMWMLRKVPPPK</sequence>
<evidence type="ECO:0000256" key="2">
    <source>
        <dbReference type="ARBA" id="ARBA00022741"/>
    </source>
</evidence>
<keyword evidence="2" id="KW-0547">Nucleotide-binding</keyword>
<dbReference type="EMBL" id="JBHTIR010000276">
    <property type="protein sequence ID" value="MFD0851200.1"/>
    <property type="molecule type" value="Genomic_DNA"/>
</dbReference>
<dbReference type="Gene3D" id="1.10.510.10">
    <property type="entry name" value="Transferase(Phosphotransferase) domain 1"/>
    <property type="match status" value="1"/>
</dbReference>
<dbReference type="PROSITE" id="PS50011">
    <property type="entry name" value="PROTEIN_KINASE_DOM"/>
    <property type="match status" value="1"/>
</dbReference>
<evidence type="ECO:0000256" key="1">
    <source>
        <dbReference type="ARBA" id="ARBA00022679"/>
    </source>
</evidence>
<dbReference type="Pfam" id="PF00069">
    <property type="entry name" value="Pkinase"/>
    <property type="match status" value="1"/>
</dbReference>
<dbReference type="Gene3D" id="1.25.40.10">
    <property type="entry name" value="Tetratricopeptide repeat domain"/>
    <property type="match status" value="1"/>
</dbReference>
<evidence type="ECO:0000313" key="6">
    <source>
        <dbReference type="EMBL" id="MFD0851200.1"/>
    </source>
</evidence>
<keyword evidence="3 6" id="KW-0418">Kinase</keyword>
<dbReference type="Proteomes" id="UP001597083">
    <property type="component" value="Unassembled WGS sequence"/>
</dbReference>
<organism evidence="6 7">
    <name type="scientific">Actinomadura adrarensis</name>
    <dbReference type="NCBI Taxonomy" id="1819600"/>
    <lineage>
        <taxon>Bacteria</taxon>
        <taxon>Bacillati</taxon>
        <taxon>Actinomycetota</taxon>
        <taxon>Actinomycetes</taxon>
        <taxon>Streptosporangiales</taxon>
        <taxon>Thermomonosporaceae</taxon>
        <taxon>Actinomadura</taxon>
    </lineage>
</organism>
<dbReference type="PANTHER" id="PTHR43289">
    <property type="entry name" value="MITOGEN-ACTIVATED PROTEIN KINASE KINASE KINASE 20-RELATED"/>
    <property type="match status" value="1"/>
</dbReference>
<name>A0ABW3C9N0_9ACTN</name>
<dbReference type="PROSITE" id="PS00108">
    <property type="entry name" value="PROTEIN_KINASE_ST"/>
    <property type="match status" value="1"/>
</dbReference>
<keyword evidence="7" id="KW-1185">Reference proteome</keyword>
<gene>
    <name evidence="6" type="ORF">ACFQ07_03170</name>
</gene>
<evidence type="ECO:0000256" key="3">
    <source>
        <dbReference type="ARBA" id="ARBA00022777"/>
    </source>
</evidence>
<dbReference type="Gene3D" id="3.30.200.20">
    <property type="entry name" value="Phosphorylase Kinase, domain 1"/>
    <property type="match status" value="1"/>
</dbReference>
<dbReference type="SMART" id="SM00220">
    <property type="entry name" value="S_TKc"/>
    <property type="match status" value="1"/>
</dbReference>
<dbReference type="InterPro" id="IPR008271">
    <property type="entry name" value="Ser/Thr_kinase_AS"/>
</dbReference>
<dbReference type="SUPFAM" id="SSF56112">
    <property type="entry name" value="Protein kinase-like (PK-like)"/>
    <property type="match status" value="1"/>
</dbReference>
<protein>
    <submittedName>
        <fullName evidence="6">Protein kinase</fullName>
    </submittedName>
</protein>
<dbReference type="InterPro" id="IPR011009">
    <property type="entry name" value="Kinase-like_dom_sf"/>
</dbReference>
<proteinExistence type="predicted"/>
<evidence type="ECO:0000256" key="4">
    <source>
        <dbReference type="ARBA" id="ARBA00022840"/>
    </source>
</evidence>